<proteinExistence type="predicted"/>
<dbReference type="AlphaFoldDB" id="A0A4U0UAI2"/>
<sequence>MDGTYHNIDEQVNNDEQASKQDYSFITFGGPSDSSTLASKKTVRAEAAKRSAGQRRATIAQRHQPLRWADQPESPGEDKAAKKQKGKPQPHVNLDSAMDELFLSPPDQYRYRLRMQAMAPYIFTEPSLFRTLGLIGTGRAKNLYPQGTQERPVVLWLKHHALNSLATAVAEQGIDAPLLAPALALMAGYEKELGESNASMMHIGALRKVMQLDEPRPERDRADYSSTRGLSGSPFEDSIDRASIPATVTQRAGPEAHDLVQVLEAAYHRGKVMPAGFHFLYTNKLLPPSLIFNVSQLAHIDVKSRVSLLSLNCIGVACCACRPWTEEGLSTLNTRYIAVEVAKWVRHVAVMLTGLLFQVADKKVVPQSIAAMSLSEGLQAASQDTQYLDLDGLVGTLYDELLLWCMAVRYICLCGRVSLDQKLTMQKLLDNLLIDRFVEFDALMGRFIKQPCMETGFYWLWHELRPEAN</sequence>
<evidence type="ECO:0000256" key="1">
    <source>
        <dbReference type="SAM" id="MobiDB-lite"/>
    </source>
</evidence>
<keyword evidence="3" id="KW-1185">Reference proteome</keyword>
<feature type="compositionally biased region" description="Basic and acidic residues" evidence="1">
    <location>
        <begin position="212"/>
        <end position="223"/>
    </location>
</feature>
<gene>
    <name evidence="2" type="ORF">B0A50_01497</name>
</gene>
<organism evidence="2 3">
    <name type="scientific">Salinomyces thailandicus</name>
    <dbReference type="NCBI Taxonomy" id="706561"/>
    <lineage>
        <taxon>Eukaryota</taxon>
        <taxon>Fungi</taxon>
        <taxon>Dikarya</taxon>
        <taxon>Ascomycota</taxon>
        <taxon>Pezizomycotina</taxon>
        <taxon>Dothideomycetes</taxon>
        <taxon>Dothideomycetidae</taxon>
        <taxon>Mycosphaerellales</taxon>
        <taxon>Teratosphaeriaceae</taxon>
        <taxon>Salinomyces</taxon>
    </lineage>
</organism>
<dbReference type="OrthoDB" id="3940457at2759"/>
<evidence type="ECO:0000313" key="3">
    <source>
        <dbReference type="Proteomes" id="UP000308549"/>
    </source>
</evidence>
<name>A0A4U0UAI2_9PEZI</name>
<dbReference type="EMBL" id="NAJL01000005">
    <property type="protein sequence ID" value="TKA32391.1"/>
    <property type="molecule type" value="Genomic_DNA"/>
</dbReference>
<accession>A0A4U0UAI2</accession>
<feature type="compositionally biased region" description="Polar residues" evidence="1">
    <location>
        <begin position="10"/>
        <end position="24"/>
    </location>
</feature>
<dbReference type="Proteomes" id="UP000308549">
    <property type="component" value="Unassembled WGS sequence"/>
</dbReference>
<evidence type="ECO:0000313" key="2">
    <source>
        <dbReference type="EMBL" id="TKA32391.1"/>
    </source>
</evidence>
<reference evidence="2 3" key="1">
    <citation type="submission" date="2017-03" db="EMBL/GenBank/DDBJ databases">
        <title>Genomes of endolithic fungi from Antarctica.</title>
        <authorList>
            <person name="Coleine C."/>
            <person name="Masonjones S."/>
            <person name="Stajich J.E."/>
        </authorList>
    </citation>
    <scope>NUCLEOTIDE SEQUENCE [LARGE SCALE GENOMIC DNA]</scope>
    <source>
        <strain evidence="2 3">CCFEE 6315</strain>
    </source>
</reference>
<feature type="region of interest" description="Disordered" evidence="1">
    <location>
        <begin position="1"/>
        <end position="99"/>
    </location>
</feature>
<feature type="region of interest" description="Disordered" evidence="1">
    <location>
        <begin position="212"/>
        <end position="235"/>
    </location>
</feature>
<comment type="caution">
    <text evidence="2">The sequence shown here is derived from an EMBL/GenBank/DDBJ whole genome shotgun (WGS) entry which is preliminary data.</text>
</comment>
<protein>
    <submittedName>
        <fullName evidence="2">Uncharacterized protein</fullName>
    </submittedName>
</protein>